<evidence type="ECO:0000313" key="3">
    <source>
        <dbReference type="EMBL" id="KAF2011058.1"/>
    </source>
</evidence>
<protein>
    <submittedName>
        <fullName evidence="3">Uncharacterized protein</fullName>
    </submittedName>
</protein>
<accession>A0A6A5XDI0</accession>
<keyword evidence="4" id="KW-1185">Reference proteome</keyword>
<dbReference type="EMBL" id="ML978075">
    <property type="protein sequence ID" value="KAF2011058.1"/>
    <property type="molecule type" value="Genomic_DNA"/>
</dbReference>
<keyword evidence="2" id="KW-0732">Signal</keyword>
<dbReference type="AlphaFoldDB" id="A0A6A5XDI0"/>
<feature type="compositionally biased region" description="Low complexity" evidence="1">
    <location>
        <begin position="97"/>
        <end position="111"/>
    </location>
</feature>
<feature type="signal peptide" evidence="2">
    <location>
        <begin position="1"/>
        <end position="20"/>
    </location>
</feature>
<organism evidence="3 4">
    <name type="scientific">Aaosphaeria arxii CBS 175.79</name>
    <dbReference type="NCBI Taxonomy" id="1450172"/>
    <lineage>
        <taxon>Eukaryota</taxon>
        <taxon>Fungi</taxon>
        <taxon>Dikarya</taxon>
        <taxon>Ascomycota</taxon>
        <taxon>Pezizomycotina</taxon>
        <taxon>Dothideomycetes</taxon>
        <taxon>Pleosporomycetidae</taxon>
        <taxon>Pleosporales</taxon>
        <taxon>Pleosporales incertae sedis</taxon>
        <taxon>Aaosphaeria</taxon>
    </lineage>
</organism>
<gene>
    <name evidence="3" type="ORF">BU24DRAFT_427268</name>
</gene>
<dbReference type="GeneID" id="54286578"/>
<dbReference type="Proteomes" id="UP000799778">
    <property type="component" value="Unassembled WGS sequence"/>
</dbReference>
<reference evidence="3" key="1">
    <citation type="journal article" date="2020" name="Stud. Mycol.">
        <title>101 Dothideomycetes genomes: a test case for predicting lifestyles and emergence of pathogens.</title>
        <authorList>
            <person name="Haridas S."/>
            <person name="Albert R."/>
            <person name="Binder M."/>
            <person name="Bloem J."/>
            <person name="Labutti K."/>
            <person name="Salamov A."/>
            <person name="Andreopoulos B."/>
            <person name="Baker S."/>
            <person name="Barry K."/>
            <person name="Bills G."/>
            <person name="Bluhm B."/>
            <person name="Cannon C."/>
            <person name="Castanera R."/>
            <person name="Culley D."/>
            <person name="Daum C."/>
            <person name="Ezra D."/>
            <person name="Gonzalez J."/>
            <person name="Henrissat B."/>
            <person name="Kuo A."/>
            <person name="Liang C."/>
            <person name="Lipzen A."/>
            <person name="Lutzoni F."/>
            <person name="Magnuson J."/>
            <person name="Mondo S."/>
            <person name="Nolan M."/>
            <person name="Ohm R."/>
            <person name="Pangilinan J."/>
            <person name="Park H.-J."/>
            <person name="Ramirez L."/>
            <person name="Alfaro M."/>
            <person name="Sun H."/>
            <person name="Tritt A."/>
            <person name="Yoshinaga Y."/>
            <person name="Zwiers L.-H."/>
            <person name="Turgeon B."/>
            <person name="Goodwin S."/>
            <person name="Spatafora J."/>
            <person name="Crous P."/>
            <person name="Grigoriev I."/>
        </authorList>
    </citation>
    <scope>NUCLEOTIDE SEQUENCE</scope>
    <source>
        <strain evidence="3">CBS 175.79</strain>
    </source>
</reference>
<name>A0A6A5XDI0_9PLEO</name>
<feature type="non-terminal residue" evidence="3">
    <location>
        <position position="219"/>
    </location>
</feature>
<evidence type="ECO:0000256" key="1">
    <source>
        <dbReference type="SAM" id="MobiDB-lite"/>
    </source>
</evidence>
<proteinExistence type="predicted"/>
<feature type="region of interest" description="Disordered" evidence="1">
    <location>
        <begin position="161"/>
        <end position="219"/>
    </location>
</feature>
<dbReference type="RefSeq" id="XP_033379397.1">
    <property type="nucleotide sequence ID" value="XM_033529181.1"/>
</dbReference>
<feature type="chain" id="PRO_5025430515" evidence="2">
    <location>
        <begin position="21"/>
        <end position="219"/>
    </location>
</feature>
<evidence type="ECO:0000256" key="2">
    <source>
        <dbReference type="SAM" id="SignalP"/>
    </source>
</evidence>
<feature type="region of interest" description="Disordered" evidence="1">
    <location>
        <begin position="87"/>
        <end position="111"/>
    </location>
</feature>
<sequence length="219" mass="23442">MKFNNIIIPTLLSMAALATSSRNMAEERHQFITSRSVIDGSPCIIPMESAVATPKVTARLFGLSQFKHEFTSDSTTSPVSDNQQRLANKALEPRSDASTTTATKAGRTTISTTEDRTLEVLAAGVIPPVVDAMSLLLGPTLEMTGKIFEDAQIQAEIPEVQGKANQGNGVPDPSEPQALSQIVEREDKGEDENGGDVLCPRVGANDEEGKCETLDLNET</sequence>
<evidence type="ECO:0000313" key="4">
    <source>
        <dbReference type="Proteomes" id="UP000799778"/>
    </source>
</evidence>